<protein>
    <recommendedName>
        <fullName evidence="1">Sporulation sigma-E factor-processing peptidase</fullName>
        <ecNumber evidence="1">3.4.23.-</ecNumber>
    </recommendedName>
    <alternativeName>
        <fullName evidence="1">Membrane-associated aspartic protease</fullName>
    </alternativeName>
    <alternativeName>
        <fullName evidence="1">Stage II sporulation protein GA</fullName>
    </alternativeName>
</protein>
<dbReference type="InterPro" id="IPR005081">
    <property type="entry name" value="SpoIIGA"/>
</dbReference>
<dbReference type="Pfam" id="PF03419">
    <property type="entry name" value="Peptidase_U4"/>
    <property type="match status" value="1"/>
</dbReference>
<feature type="transmembrane region" description="Helical" evidence="3">
    <location>
        <begin position="34"/>
        <end position="53"/>
    </location>
</feature>
<dbReference type="Proteomes" id="UP000529861">
    <property type="component" value="Unassembled WGS sequence"/>
</dbReference>
<evidence type="ECO:0000313" key="6">
    <source>
        <dbReference type="Proteomes" id="UP000264445"/>
    </source>
</evidence>
<name>A0A124FCP0_9THEO</name>
<keyword evidence="3" id="KW-0812">Transmembrane</keyword>
<keyword evidence="1 3" id="KW-0472">Membrane</keyword>
<dbReference type="GO" id="GO:0005886">
    <property type="term" value="C:plasma membrane"/>
    <property type="evidence" value="ECO:0007669"/>
    <property type="project" value="UniProtKB-SubCell"/>
</dbReference>
<comment type="caution">
    <text evidence="4">The sequence shown here is derived from an EMBL/GenBank/DDBJ whole genome shotgun (WGS) entry which is preliminary data.</text>
</comment>
<feature type="transmembrane region" description="Helical" evidence="3">
    <location>
        <begin position="59"/>
        <end position="76"/>
    </location>
</feature>
<keyword evidence="3" id="KW-1133">Transmembrane helix</keyword>
<dbReference type="AlphaFoldDB" id="A0A124FCP0"/>
<keyword evidence="1" id="KW-0645">Protease</keyword>
<evidence type="ECO:0000256" key="3">
    <source>
        <dbReference type="SAM" id="Phobius"/>
    </source>
</evidence>
<dbReference type="GO" id="GO:0030435">
    <property type="term" value="P:sporulation resulting in formation of a cellular spore"/>
    <property type="evidence" value="ECO:0007669"/>
    <property type="project" value="UniProtKB-KW"/>
</dbReference>
<dbReference type="EMBL" id="JABEQB010000004">
    <property type="protein sequence ID" value="NNG66067.1"/>
    <property type="molecule type" value="Genomic_DNA"/>
</dbReference>
<evidence type="ECO:0000313" key="4">
    <source>
        <dbReference type="EMBL" id="HBT49224.1"/>
    </source>
</evidence>
<feature type="transmembrane region" description="Helical" evidence="3">
    <location>
        <begin position="88"/>
        <end position="107"/>
    </location>
</feature>
<keyword evidence="1" id="KW-0749">Sporulation</keyword>
<keyword evidence="1" id="KW-1003">Cell membrane</keyword>
<keyword evidence="1" id="KW-0064">Aspartyl protease</keyword>
<dbReference type="EC" id="3.4.23.-" evidence="1"/>
<dbReference type="Proteomes" id="UP000264445">
    <property type="component" value="Unassembled WGS sequence"/>
</dbReference>
<evidence type="ECO:0000313" key="7">
    <source>
        <dbReference type="Proteomes" id="UP000529861"/>
    </source>
</evidence>
<reference evidence="5 7" key="2">
    <citation type="submission" date="2020-04" db="EMBL/GenBank/DDBJ databases">
        <title>Draft genome sequence of Caldanaerobacter sunterraneus. strain 1523vc isolated from Griffin hot spring, Kamchatka, Russia.</title>
        <authorList>
            <person name="Toshchakov S.V."/>
            <person name="Podosokorskaya O.A."/>
            <person name="Kublanov I.V."/>
            <person name="Korzhenkov A."/>
            <person name="Patrushev M.V."/>
        </authorList>
    </citation>
    <scope>NUCLEOTIDE SEQUENCE [LARGE SCALE GENOMIC DNA]</scope>
    <source>
        <strain evidence="5 7">1523vc</strain>
    </source>
</reference>
<dbReference type="PIRSF" id="PIRSF018571">
    <property type="entry name" value="SpoIIGA"/>
    <property type="match status" value="1"/>
</dbReference>
<proteinExistence type="inferred from homology"/>
<evidence type="ECO:0000256" key="2">
    <source>
        <dbReference type="PIRSR" id="PIRSR018571-1"/>
    </source>
</evidence>
<dbReference type="EMBL" id="DOLB01000087">
    <property type="protein sequence ID" value="HBT49224.1"/>
    <property type="molecule type" value="Genomic_DNA"/>
</dbReference>
<dbReference type="GO" id="GO:0030436">
    <property type="term" value="P:asexual sporulation"/>
    <property type="evidence" value="ECO:0007669"/>
    <property type="project" value="InterPro"/>
</dbReference>
<keyword evidence="1" id="KW-0378">Hydrolase</keyword>
<comment type="function">
    <text evidence="1">Probable aspartic protease that is responsible for the proteolytic cleavage of the RNA polymerase sigma E factor (SigE/spoIIGB) to yield the active peptide in the mother cell during sporulation. Responds to a signal from the forespore that is triggered by the extracellular signal protein SpoIIR.</text>
</comment>
<accession>A0A124FCP0</accession>
<feature type="transmembrane region" description="Helical" evidence="3">
    <location>
        <begin position="113"/>
        <end position="133"/>
    </location>
</feature>
<dbReference type="RefSeq" id="WP_031313939.1">
    <property type="nucleotide sequence ID" value="NZ_DOLB01000087.1"/>
</dbReference>
<evidence type="ECO:0000256" key="1">
    <source>
        <dbReference type="PIRNR" id="PIRNR018571"/>
    </source>
</evidence>
<organism evidence="4 6">
    <name type="scientific">Caldanaerobacter subterraneus</name>
    <dbReference type="NCBI Taxonomy" id="911092"/>
    <lineage>
        <taxon>Bacteria</taxon>
        <taxon>Bacillati</taxon>
        <taxon>Bacillota</taxon>
        <taxon>Clostridia</taxon>
        <taxon>Thermoanaerobacterales</taxon>
        <taxon>Thermoanaerobacteraceae</taxon>
        <taxon>Caldanaerobacter</taxon>
    </lineage>
</organism>
<feature type="active site" evidence="2">
    <location>
        <position position="161"/>
    </location>
</feature>
<reference evidence="4 6" key="1">
    <citation type="journal article" date="2018" name="Nat. Biotechnol.">
        <title>A standardized bacterial taxonomy based on genome phylogeny substantially revises the tree of life.</title>
        <authorList>
            <person name="Parks D.H."/>
            <person name="Chuvochina M."/>
            <person name="Waite D.W."/>
            <person name="Rinke C."/>
            <person name="Skarshewski A."/>
            <person name="Chaumeil P.A."/>
            <person name="Hugenholtz P."/>
        </authorList>
    </citation>
    <scope>NUCLEOTIDE SEQUENCE [LARGE SCALE GENOMIC DNA]</scope>
    <source>
        <strain evidence="4">UBA12544</strain>
    </source>
</reference>
<comment type="similarity">
    <text evidence="1">Belongs to the peptidase U4 family.</text>
</comment>
<evidence type="ECO:0000313" key="5">
    <source>
        <dbReference type="EMBL" id="NNG66067.1"/>
    </source>
</evidence>
<dbReference type="NCBIfam" id="TIGR02854">
    <property type="entry name" value="spore_II_GA"/>
    <property type="match status" value="1"/>
</dbReference>
<gene>
    <name evidence="4" type="primary">spoIIGA</name>
    <name evidence="4" type="ORF">DEA61_05255</name>
    <name evidence="5" type="ORF">HKI81_02280</name>
</gene>
<dbReference type="GO" id="GO:0004190">
    <property type="term" value="F:aspartic-type endopeptidase activity"/>
    <property type="evidence" value="ECO:0007669"/>
    <property type="project" value="UniProtKB-KW"/>
</dbReference>
<comment type="subcellular location">
    <subcellularLocation>
        <location evidence="1">Cell membrane</location>
    </subcellularLocation>
</comment>
<dbReference type="GO" id="GO:0006508">
    <property type="term" value="P:proteolysis"/>
    <property type="evidence" value="ECO:0007669"/>
    <property type="project" value="UniProtKB-KW"/>
</dbReference>
<sequence length="270" mass="30699">MYLDILFLENLLINYVILSLTQRFSRKYSTPFKLLLGAFIGAGYVLIFFLTPYSFFREFLAKFLLSLLIIYMAFSPETLKEFFRILSVFYLVSFAMGGTIFALLYAVKGRETALPVGIGFAALLLFLNWDYVVKKAKQDKMKYEIYIEIFGKKVKTYGFVDTGNKLFDPLSNLPVVVVAYSSVKSLLPYDLEEFVAEGKIDFGKVLEIIKDEKWHSRIGIIPFSGVGTKGLLLGIRPDRLIINGKEIKDVMLGISTDKMEFALLNPEIMG</sequence>